<protein>
    <submittedName>
        <fullName evidence="2">Uncharacterized protein</fullName>
    </submittedName>
</protein>
<accession>A0ABR1UFT3</accession>
<sequence length="137" mass="14387">MSSKTIIARSGRGAGPGPGFGGADPEDCRWNNQISQLTRAAARSASNPVLFFRRSVVGGGAESQRGSRGVPLDPFANGSGHGFFVGMASFLLLVEREGTPGICGLDFFAGRASFLLLGEFCLPLSAQDHRPSWGMRA</sequence>
<evidence type="ECO:0000313" key="3">
    <source>
        <dbReference type="Proteomes" id="UP001446871"/>
    </source>
</evidence>
<gene>
    <name evidence="2" type="ORF">PG996_011703</name>
</gene>
<keyword evidence="3" id="KW-1185">Reference proteome</keyword>
<dbReference type="Proteomes" id="UP001446871">
    <property type="component" value="Unassembled WGS sequence"/>
</dbReference>
<proteinExistence type="predicted"/>
<reference evidence="2 3" key="1">
    <citation type="submission" date="2023-01" db="EMBL/GenBank/DDBJ databases">
        <title>Analysis of 21 Apiospora genomes using comparative genomics revels a genus with tremendous synthesis potential of carbohydrate active enzymes and secondary metabolites.</title>
        <authorList>
            <person name="Sorensen T."/>
        </authorList>
    </citation>
    <scope>NUCLEOTIDE SEQUENCE [LARGE SCALE GENOMIC DNA]</scope>
    <source>
        <strain evidence="2 3">CBS 83171</strain>
    </source>
</reference>
<feature type="compositionally biased region" description="Gly residues" evidence="1">
    <location>
        <begin position="12"/>
        <end position="22"/>
    </location>
</feature>
<name>A0ABR1UFT3_9PEZI</name>
<dbReference type="EMBL" id="JAQQWM010000007">
    <property type="protein sequence ID" value="KAK8057766.1"/>
    <property type="molecule type" value="Genomic_DNA"/>
</dbReference>
<feature type="region of interest" description="Disordered" evidence="1">
    <location>
        <begin position="1"/>
        <end position="25"/>
    </location>
</feature>
<comment type="caution">
    <text evidence="2">The sequence shown here is derived from an EMBL/GenBank/DDBJ whole genome shotgun (WGS) entry which is preliminary data.</text>
</comment>
<evidence type="ECO:0000256" key="1">
    <source>
        <dbReference type="SAM" id="MobiDB-lite"/>
    </source>
</evidence>
<organism evidence="2 3">
    <name type="scientific">Apiospora saccharicola</name>
    <dbReference type="NCBI Taxonomy" id="335842"/>
    <lineage>
        <taxon>Eukaryota</taxon>
        <taxon>Fungi</taxon>
        <taxon>Dikarya</taxon>
        <taxon>Ascomycota</taxon>
        <taxon>Pezizomycotina</taxon>
        <taxon>Sordariomycetes</taxon>
        <taxon>Xylariomycetidae</taxon>
        <taxon>Amphisphaeriales</taxon>
        <taxon>Apiosporaceae</taxon>
        <taxon>Apiospora</taxon>
    </lineage>
</organism>
<evidence type="ECO:0000313" key="2">
    <source>
        <dbReference type="EMBL" id="KAK8057766.1"/>
    </source>
</evidence>